<comment type="similarity">
    <text evidence="5">Belongs to the DExH box helicase family.</text>
</comment>
<dbReference type="PROSITE" id="PS00690">
    <property type="entry name" value="DEAH_ATP_HELICASE"/>
    <property type="match status" value="1"/>
</dbReference>
<dbReference type="InterPro" id="IPR007502">
    <property type="entry name" value="Helicase-assoc_dom"/>
</dbReference>
<dbReference type="PROSITE" id="PS51192">
    <property type="entry name" value="HELICASE_ATP_BIND_1"/>
    <property type="match status" value="1"/>
</dbReference>
<proteinExistence type="inferred from homology"/>
<dbReference type="Pfam" id="PF26026">
    <property type="entry name" value="RNA_hel_CTD"/>
    <property type="match status" value="1"/>
</dbReference>
<evidence type="ECO:0000259" key="7">
    <source>
        <dbReference type="PROSITE" id="PS51194"/>
    </source>
</evidence>
<dbReference type="InterPro" id="IPR014001">
    <property type="entry name" value="Helicase_ATP-bd"/>
</dbReference>
<dbReference type="InterPro" id="IPR001650">
    <property type="entry name" value="Helicase_C-like"/>
</dbReference>
<sequence length="803" mass="86513">WQKMRAFRENLPVAALRDNLLRALRERDAAVVCGETGSGKTTQVPQYLLDDAVDAGAGAGCRVICTQPRRVAALTVAERVASERCERGGVGGKGSLVGHHVRLDAAVTKDTRLTFMTAGILLRRMHGDPLLAEVSHVVLDEIHERSLDGDFLLALLRTLPARRRELGMAPLKLIVMSATLDANLFCGYLDDCPVVQAAGRTHPVSTVYLEDIHDMLEYTLDEESRCCRRPRGDSRGAAAIENMDRREKAAALDSWGVDDAWRGDENPDYDPTQFEHVSALTRRNLSRLDENVIDYDIIEKLLGVIDDDAPHGAVLVFLPGIGEVSGLIDRLASNPRFAPRHGKHKLVPLHSALTPAEQREAFKTHAVGVRKIVVATNVAETSVTIEDVVVVIDSGRVKERQWDARRGMASSLEGWVSRAAARQRAGRAGRVRAGTCYALFTSHRARDGFRSHQVPEMHRVPLTEIVLQIKKLDVDDGAEAFLAGSLEPPAPDAVVAALNTLREVGAVDASEAAALTPLGHHLAALPVDCRVAKMLVYGALLSCLSPVLTIAACLSYKSPFTSGQGGKGGGGAAAGDAARRQLSLPSSGCLASGEQSDHLVYAAAYENWAKVASVSDRNTARRHATKHGLCPETLKQIAEMRGQYASLLADIGFIAGSKGTRADASPSGWVDDPSASWNVDAKRAPVVKAVVTAGLYANIAATENTGRWRDAKGEVGVHPSSVNAKLATPTFPFLVFHEKVKTSRVFLRDSTVVAPAALLLFGGAMDVYHAAGRVSLDGWLWLRASAQVAVLFKKLRRALDDEL</sequence>
<feature type="domain" description="Helicase ATP-binding" evidence="6">
    <location>
        <begin position="21"/>
        <end position="198"/>
    </location>
</feature>
<evidence type="ECO:0000256" key="3">
    <source>
        <dbReference type="ARBA" id="ARBA00022806"/>
    </source>
</evidence>
<dbReference type="Proteomes" id="UP000001876">
    <property type="component" value="Unassembled WGS sequence"/>
</dbReference>
<keyword evidence="3" id="KW-0347">Helicase</keyword>
<keyword evidence="4" id="KW-0067">ATP-binding</keyword>
<dbReference type="SMART" id="SM00847">
    <property type="entry name" value="HA2"/>
    <property type="match status" value="1"/>
</dbReference>
<accession>C1MP47</accession>
<dbReference type="KEGG" id="mpp:MICPUCDRAFT_697"/>
<dbReference type="InterPro" id="IPR002464">
    <property type="entry name" value="DNA/RNA_helicase_DEAH_CS"/>
</dbReference>
<evidence type="ECO:0000256" key="4">
    <source>
        <dbReference type="ARBA" id="ARBA00022840"/>
    </source>
</evidence>
<keyword evidence="9" id="KW-1185">Reference proteome</keyword>
<dbReference type="PANTHER" id="PTHR18934">
    <property type="entry name" value="ATP-DEPENDENT RNA HELICASE"/>
    <property type="match status" value="1"/>
</dbReference>
<dbReference type="InterPro" id="IPR059023">
    <property type="entry name" value="RNA_hel_CTD"/>
</dbReference>
<dbReference type="GeneID" id="9682198"/>
<dbReference type="InterPro" id="IPR011709">
    <property type="entry name" value="DEAD-box_helicase_OB_fold"/>
</dbReference>
<dbReference type="OMA" id="HGMAEIM"/>
<dbReference type="SUPFAM" id="SSF52540">
    <property type="entry name" value="P-loop containing nucleoside triphosphate hydrolases"/>
    <property type="match status" value="1"/>
</dbReference>
<dbReference type="RefSeq" id="XP_003056759.1">
    <property type="nucleotide sequence ID" value="XM_003056713.1"/>
</dbReference>
<dbReference type="STRING" id="564608.C1MP47"/>
<dbReference type="SMART" id="SM00490">
    <property type="entry name" value="HELICc"/>
    <property type="match status" value="1"/>
</dbReference>
<dbReference type="GO" id="GO:0004386">
    <property type="term" value="F:helicase activity"/>
    <property type="evidence" value="ECO:0007669"/>
    <property type="project" value="UniProtKB-KW"/>
</dbReference>
<keyword evidence="1" id="KW-0547">Nucleotide-binding</keyword>
<dbReference type="SMART" id="SM00487">
    <property type="entry name" value="DEXDc"/>
    <property type="match status" value="1"/>
</dbReference>
<evidence type="ECO:0000313" key="9">
    <source>
        <dbReference type="Proteomes" id="UP000001876"/>
    </source>
</evidence>
<dbReference type="CDD" id="cd17917">
    <property type="entry name" value="DEXHc_RHA-like"/>
    <property type="match status" value="1"/>
</dbReference>
<evidence type="ECO:0000259" key="6">
    <source>
        <dbReference type="PROSITE" id="PS51192"/>
    </source>
</evidence>
<evidence type="ECO:0000313" key="8">
    <source>
        <dbReference type="EMBL" id="EEH58404.1"/>
    </source>
</evidence>
<dbReference type="Pfam" id="PF00270">
    <property type="entry name" value="DEAD"/>
    <property type="match status" value="1"/>
</dbReference>
<dbReference type="AlphaFoldDB" id="C1MP47"/>
<dbReference type="Gene3D" id="3.40.50.300">
    <property type="entry name" value="P-loop containing nucleotide triphosphate hydrolases"/>
    <property type="match status" value="2"/>
</dbReference>
<dbReference type="OrthoDB" id="496632at2759"/>
<keyword evidence="2" id="KW-0378">Hydrolase</keyword>
<evidence type="ECO:0000256" key="1">
    <source>
        <dbReference type="ARBA" id="ARBA00022741"/>
    </source>
</evidence>
<dbReference type="GO" id="GO:0003723">
    <property type="term" value="F:RNA binding"/>
    <property type="evidence" value="ECO:0007669"/>
    <property type="project" value="TreeGrafter"/>
</dbReference>
<dbReference type="eggNOG" id="KOG0920">
    <property type="taxonomic scope" value="Eukaryota"/>
</dbReference>
<dbReference type="InterPro" id="IPR027417">
    <property type="entry name" value="P-loop_NTPase"/>
</dbReference>
<protein>
    <submittedName>
        <fullName evidence="8">Predicted protein</fullName>
    </submittedName>
</protein>
<dbReference type="EMBL" id="GG663737">
    <property type="protein sequence ID" value="EEH58404.1"/>
    <property type="molecule type" value="Genomic_DNA"/>
</dbReference>
<dbReference type="GO" id="GO:0016787">
    <property type="term" value="F:hydrolase activity"/>
    <property type="evidence" value="ECO:0007669"/>
    <property type="project" value="UniProtKB-KW"/>
</dbReference>
<name>C1MP47_MICPC</name>
<feature type="non-terminal residue" evidence="8">
    <location>
        <position position="803"/>
    </location>
</feature>
<gene>
    <name evidence="8" type="ORF">MICPUCDRAFT_697</name>
</gene>
<dbReference type="Pfam" id="PF00271">
    <property type="entry name" value="Helicase_C"/>
    <property type="match status" value="1"/>
</dbReference>
<dbReference type="Pfam" id="PF07717">
    <property type="entry name" value="OB_NTP_bind"/>
    <property type="match status" value="1"/>
</dbReference>
<dbReference type="FunFam" id="1.20.120.1080:FF:000002">
    <property type="entry name" value="Putative ATP-dependent RNA helicase DHX36"/>
    <property type="match status" value="1"/>
</dbReference>
<dbReference type="GO" id="GO:0005524">
    <property type="term" value="F:ATP binding"/>
    <property type="evidence" value="ECO:0007669"/>
    <property type="project" value="UniProtKB-KW"/>
</dbReference>
<dbReference type="InterPro" id="IPR011545">
    <property type="entry name" value="DEAD/DEAH_box_helicase_dom"/>
</dbReference>
<feature type="non-terminal residue" evidence="8">
    <location>
        <position position="1"/>
    </location>
</feature>
<evidence type="ECO:0000256" key="2">
    <source>
        <dbReference type="ARBA" id="ARBA00022801"/>
    </source>
</evidence>
<dbReference type="Gene3D" id="1.20.120.1080">
    <property type="match status" value="1"/>
</dbReference>
<feature type="domain" description="Helicase C-terminal" evidence="7">
    <location>
        <begin position="297"/>
        <end position="473"/>
    </location>
</feature>
<evidence type="ECO:0000256" key="5">
    <source>
        <dbReference type="ARBA" id="ARBA00060772"/>
    </source>
</evidence>
<organism evidence="9">
    <name type="scientific">Micromonas pusilla (strain CCMP1545)</name>
    <name type="common">Picoplanktonic green alga</name>
    <dbReference type="NCBI Taxonomy" id="564608"/>
    <lineage>
        <taxon>Eukaryota</taxon>
        <taxon>Viridiplantae</taxon>
        <taxon>Chlorophyta</taxon>
        <taxon>Mamiellophyceae</taxon>
        <taxon>Mamiellales</taxon>
        <taxon>Mamiellaceae</taxon>
        <taxon>Micromonas</taxon>
    </lineage>
</organism>
<dbReference type="Pfam" id="PF21010">
    <property type="entry name" value="HA2_C"/>
    <property type="match status" value="1"/>
</dbReference>
<dbReference type="PANTHER" id="PTHR18934:SF246">
    <property type="entry name" value="DEXH-BOX ATP-DEPENDENT RNA HELICASE DEXH4, CHLOROPLASTIC-RELATED"/>
    <property type="match status" value="1"/>
</dbReference>
<dbReference type="PROSITE" id="PS51194">
    <property type="entry name" value="HELICASE_CTER"/>
    <property type="match status" value="1"/>
</dbReference>
<dbReference type="CDD" id="cd18791">
    <property type="entry name" value="SF2_C_RHA"/>
    <property type="match status" value="1"/>
</dbReference>
<reference evidence="8 9" key="1">
    <citation type="journal article" date="2009" name="Science">
        <title>Green evolution and dynamic adaptations revealed by genomes of the marine picoeukaryotes Micromonas.</title>
        <authorList>
            <person name="Worden A.Z."/>
            <person name="Lee J.H."/>
            <person name="Mock T."/>
            <person name="Rouze P."/>
            <person name="Simmons M.P."/>
            <person name="Aerts A.L."/>
            <person name="Allen A.E."/>
            <person name="Cuvelier M.L."/>
            <person name="Derelle E."/>
            <person name="Everett M.V."/>
            <person name="Foulon E."/>
            <person name="Grimwood J."/>
            <person name="Gundlach H."/>
            <person name="Henrissat B."/>
            <person name="Napoli C."/>
            <person name="McDonald S.M."/>
            <person name="Parker M.S."/>
            <person name="Rombauts S."/>
            <person name="Salamov A."/>
            <person name="Von Dassow P."/>
            <person name="Badger J.H."/>
            <person name="Coutinho P.M."/>
            <person name="Demir E."/>
            <person name="Dubchak I."/>
            <person name="Gentemann C."/>
            <person name="Eikrem W."/>
            <person name="Gready J.E."/>
            <person name="John U."/>
            <person name="Lanier W."/>
            <person name="Lindquist E.A."/>
            <person name="Lucas S."/>
            <person name="Mayer K.F."/>
            <person name="Moreau H."/>
            <person name="Not F."/>
            <person name="Otillar R."/>
            <person name="Panaud O."/>
            <person name="Pangilinan J."/>
            <person name="Paulsen I."/>
            <person name="Piegu B."/>
            <person name="Poliakov A."/>
            <person name="Robbens S."/>
            <person name="Schmutz J."/>
            <person name="Toulza E."/>
            <person name="Wyss T."/>
            <person name="Zelensky A."/>
            <person name="Zhou K."/>
            <person name="Armbrust E.V."/>
            <person name="Bhattacharya D."/>
            <person name="Goodenough U.W."/>
            <person name="Van de Peer Y."/>
            <person name="Grigoriev I.V."/>
        </authorList>
    </citation>
    <scope>NUCLEOTIDE SEQUENCE [LARGE SCALE GENOMIC DNA]</scope>
    <source>
        <strain evidence="8 9">CCMP1545</strain>
    </source>
</reference>